<dbReference type="PANTHER" id="PTHR13379">
    <property type="entry name" value="UNCHARACTERIZED DUF1308"/>
    <property type="match status" value="1"/>
</dbReference>
<proteinExistence type="predicted"/>
<evidence type="ECO:0000313" key="1">
    <source>
        <dbReference type="EMBL" id="PKI75550.1"/>
    </source>
</evidence>
<gene>
    <name evidence="1" type="ORF">CRG98_004086</name>
</gene>
<name>A0A2I0L4I9_PUNGR</name>
<sequence>MADDGEGYAAEEAKKRCRRVIDSIGRLPSSTPDSCKRTLLRLAQAELSFLSRRPSPSSSSSSTAPLSINIGHLEAILHILWQPFINGVSRVCKPITGSPATKGDRSSNSGSKTAYADIVCIVKGKPVWIIVSDRNPKYVSWDGCSRHKGLKSKIEQVLAAAQSSLTLRPSSVVLFFSKGVDGRILEEIEHQFGASKFEMGIPDFDFAEERDGEWINIVMRSFQESVALEIKVDEFEYAALASESGVRCSTLGSEATEVSEERSSSDAFAALISGLKPSVEMNEMEIALSDDLQGGGKLINFDTTALVALVSEISNDGAEKILSKSNDELRQRFKGNVDFVIEQAKSQLQNPIHVELGLAMSMKRGMICETVLSEFKELVSMCGGPREKLRADQLVKRLIVVPDHPSDRIANLPTTRKLDHKNKIVFGTGDYWHAPTLTANMAFVRAVSQTGMSLYTISHRPRALTGD</sequence>
<dbReference type="GeneID" id="116189491"/>
<reference evidence="1 2" key="1">
    <citation type="submission" date="2017-11" db="EMBL/GenBank/DDBJ databases">
        <title>De-novo sequencing of pomegranate (Punica granatum L.) genome.</title>
        <authorList>
            <person name="Akparov Z."/>
            <person name="Amiraslanov A."/>
            <person name="Hajiyeva S."/>
            <person name="Abbasov M."/>
            <person name="Kaur K."/>
            <person name="Hamwieh A."/>
            <person name="Solovyev V."/>
            <person name="Salamov A."/>
            <person name="Braich B."/>
            <person name="Kosarev P."/>
            <person name="Mahmoud A."/>
            <person name="Hajiyev E."/>
            <person name="Babayeva S."/>
            <person name="Izzatullayeva V."/>
            <person name="Mammadov A."/>
            <person name="Mammadov A."/>
            <person name="Sharifova S."/>
            <person name="Ojaghi J."/>
            <person name="Eynullazada K."/>
            <person name="Bayramov B."/>
            <person name="Abdulazimova A."/>
            <person name="Shahmuradov I."/>
        </authorList>
    </citation>
    <scope>NUCLEOTIDE SEQUENCE [LARGE SCALE GENOMIC DNA]</scope>
    <source>
        <strain evidence="2">cv. AG2017</strain>
        <tissue evidence="1">Leaf</tissue>
    </source>
</reference>
<dbReference type="AlphaFoldDB" id="A0A2I0L4I9"/>
<dbReference type="Proteomes" id="UP000233551">
    <property type="component" value="Unassembled WGS sequence"/>
</dbReference>
<accession>A0A2I0L4I9</accession>
<dbReference type="InterPro" id="IPR010733">
    <property type="entry name" value="DUF1308"/>
</dbReference>
<dbReference type="EMBL" id="PGOL01000167">
    <property type="protein sequence ID" value="PKI75550.1"/>
    <property type="molecule type" value="Genomic_DNA"/>
</dbReference>
<protein>
    <submittedName>
        <fullName evidence="1">Uncharacterized protein</fullName>
    </submittedName>
</protein>
<organism evidence="1 2">
    <name type="scientific">Punica granatum</name>
    <name type="common">Pomegranate</name>
    <dbReference type="NCBI Taxonomy" id="22663"/>
    <lineage>
        <taxon>Eukaryota</taxon>
        <taxon>Viridiplantae</taxon>
        <taxon>Streptophyta</taxon>
        <taxon>Embryophyta</taxon>
        <taxon>Tracheophyta</taxon>
        <taxon>Spermatophyta</taxon>
        <taxon>Magnoliopsida</taxon>
        <taxon>eudicotyledons</taxon>
        <taxon>Gunneridae</taxon>
        <taxon>Pentapetalae</taxon>
        <taxon>rosids</taxon>
        <taxon>malvids</taxon>
        <taxon>Myrtales</taxon>
        <taxon>Lythraceae</taxon>
        <taxon>Punica</taxon>
    </lineage>
</organism>
<evidence type="ECO:0000313" key="2">
    <source>
        <dbReference type="Proteomes" id="UP000233551"/>
    </source>
</evidence>
<keyword evidence="2" id="KW-1185">Reference proteome</keyword>
<dbReference type="STRING" id="22663.A0A2I0L4I9"/>
<dbReference type="Pfam" id="PF07000">
    <property type="entry name" value="DUF1308"/>
    <property type="match status" value="1"/>
</dbReference>
<comment type="caution">
    <text evidence="1">The sequence shown here is derived from an EMBL/GenBank/DDBJ whole genome shotgun (WGS) entry which is preliminary data.</text>
</comment>
<dbReference type="OrthoDB" id="441890at2759"/>
<dbReference type="PANTHER" id="PTHR13379:SF0">
    <property type="entry name" value="UPF0415 PROTEIN C7ORF25"/>
    <property type="match status" value="1"/>
</dbReference>